<dbReference type="EMBL" id="LSRP01000074">
    <property type="protein sequence ID" value="OJF98801.1"/>
    <property type="molecule type" value="Genomic_DNA"/>
</dbReference>
<feature type="transmembrane region" description="Helical" evidence="1">
    <location>
        <begin position="158"/>
        <end position="175"/>
    </location>
</feature>
<evidence type="ECO:0000313" key="3">
    <source>
        <dbReference type="EMBL" id="OJF98812.1"/>
    </source>
</evidence>
<accession>A0A657LWC6</accession>
<feature type="transmembrane region" description="Helical" evidence="1">
    <location>
        <begin position="27"/>
        <end position="46"/>
    </location>
</feature>
<dbReference type="Proteomes" id="UP000182661">
    <property type="component" value="Unassembled WGS sequence"/>
</dbReference>
<feature type="transmembrane region" description="Helical" evidence="1">
    <location>
        <begin position="97"/>
        <end position="117"/>
    </location>
</feature>
<keyword evidence="1" id="KW-0812">Transmembrane</keyword>
<feature type="transmembrane region" description="Helical" evidence="1">
    <location>
        <begin position="216"/>
        <end position="232"/>
    </location>
</feature>
<feature type="transmembrane region" description="Helical" evidence="1">
    <location>
        <begin position="286"/>
        <end position="303"/>
    </location>
</feature>
<name>A0A657LWC6_9HYPH</name>
<evidence type="ECO:0000313" key="4">
    <source>
        <dbReference type="Proteomes" id="UP000182661"/>
    </source>
</evidence>
<keyword evidence="1" id="KW-1133">Transmembrane helix</keyword>
<feature type="transmembrane region" description="Helical" evidence="1">
    <location>
        <begin position="315"/>
        <end position="335"/>
    </location>
</feature>
<feature type="transmembrane region" description="Helical" evidence="1">
    <location>
        <begin position="355"/>
        <end position="374"/>
    </location>
</feature>
<gene>
    <name evidence="2" type="ORF">AX760_01875</name>
    <name evidence="3" type="ORF">AX760_01940</name>
</gene>
<evidence type="ECO:0000256" key="1">
    <source>
        <dbReference type="SAM" id="Phobius"/>
    </source>
</evidence>
<organism evidence="2 4">
    <name type="scientific">Pararhizobium antarcticum</name>
    <dbReference type="NCBI Taxonomy" id="1798805"/>
    <lineage>
        <taxon>Bacteria</taxon>
        <taxon>Pseudomonadati</taxon>
        <taxon>Pseudomonadota</taxon>
        <taxon>Alphaproteobacteria</taxon>
        <taxon>Hyphomicrobiales</taxon>
        <taxon>Rhizobiaceae</taxon>
        <taxon>Rhizobium/Agrobacterium group</taxon>
        <taxon>Pararhizobium</taxon>
    </lineage>
</organism>
<keyword evidence="1" id="KW-0472">Membrane</keyword>
<feature type="transmembrane region" description="Helical" evidence="1">
    <location>
        <begin position="244"/>
        <end position="266"/>
    </location>
</feature>
<dbReference type="PIRSF" id="PIRSF028704">
    <property type="entry name" value="UPC028704"/>
    <property type="match status" value="1"/>
</dbReference>
<sequence length="396" mass="43381">MPEKRAWRKQQEIGIGMVKARENRIDLIRGLSLLLIFVGHSSFSFSEGLQHSRGFADASELFVLMAGISAALAYYPRGGALDFPSLAAKPLRRAGKIYAVHVALLVGLVGLFSVGLAKDLPIFAQASAILGLTGFWSDPLGNLASIFLLRYMPGNFDILPMYVILIACVPLFLYLNDRAPKLLICGSLLVWLGAGFGHVNFVNTALPEGHWYFDPLSWQLIFLIGLVIGVRLKTGRPALPYNRALFIAAAAFCVLAVPANILFHFHFIEPPSEWLYRAMTSKTNDGILRLVNAIAIVYVLWNIEAVRRLADGSFLQPICVIGRHSMPVFITGLLLSDLMTVSMGLPRSLTLPEQILLMTAGVLLQLVVGQYLEARKNCTSLSRSHPAPAEAKGATR</sequence>
<protein>
    <recommendedName>
        <fullName evidence="5">OpgC protein</fullName>
    </recommendedName>
</protein>
<dbReference type="PANTHER" id="PTHR38592">
    <property type="entry name" value="BLL4819 PROTEIN"/>
    <property type="match status" value="1"/>
</dbReference>
<comment type="caution">
    <text evidence="2">The sequence shown here is derived from an EMBL/GenBank/DDBJ whole genome shotgun (WGS) entry which is preliminary data.</text>
</comment>
<evidence type="ECO:0008006" key="5">
    <source>
        <dbReference type="Google" id="ProtNLM"/>
    </source>
</evidence>
<feature type="transmembrane region" description="Helical" evidence="1">
    <location>
        <begin position="182"/>
        <end position="201"/>
    </location>
</feature>
<dbReference type="AlphaFoldDB" id="A0A657LWC6"/>
<dbReference type="OrthoDB" id="9775975at2"/>
<dbReference type="Pfam" id="PF10129">
    <property type="entry name" value="OpgC_C"/>
    <property type="match status" value="1"/>
</dbReference>
<dbReference type="InterPro" id="IPR014550">
    <property type="entry name" value="UCP028704_OpgC"/>
</dbReference>
<dbReference type="PANTHER" id="PTHR38592:SF3">
    <property type="entry name" value="BLL4819 PROTEIN"/>
    <property type="match status" value="1"/>
</dbReference>
<keyword evidence="4" id="KW-1185">Reference proteome</keyword>
<feature type="transmembrane region" description="Helical" evidence="1">
    <location>
        <begin position="58"/>
        <end position="76"/>
    </location>
</feature>
<proteinExistence type="predicted"/>
<evidence type="ECO:0000313" key="2">
    <source>
        <dbReference type="EMBL" id="OJF98801.1"/>
    </source>
</evidence>
<dbReference type="EMBL" id="LSRP01000074">
    <property type="protein sequence ID" value="OJF98812.1"/>
    <property type="molecule type" value="Genomic_DNA"/>
</dbReference>
<reference evidence="2 4" key="1">
    <citation type="submission" date="2016-02" db="EMBL/GenBank/DDBJ databases">
        <title>Genome sequencing of a beta-galactosidase producing bacteria Rhizobium sp. 59.</title>
        <authorList>
            <person name="Wang D."/>
            <person name="Kot W."/>
            <person name="Qin Y."/>
            <person name="Hansen L."/>
            <person name="Naqvi K."/>
            <person name="Rensing C."/>
        </authorList>
    </citation>
    <scope>NUCLEOTIDE SEQUENCE [LARGE SCALE GENOMIC DNA]</scope>
    <source>
        <strain evidence="2 4">59</strain>
    </source>
</reference>